<accession>A0A7I0HRY6</accession>
<evidence type="ECO:0000313" key="2">
    <source>
        <dbReference type="Proteomes" id="UP000297641"/>
    </source>
</evidence>
<sequence>MVGISTVGHLRAFLKEKVQSVSDETLQIYLDDAEGSVFSGGVSVTHARFAELQRYFTAHLLETMGIIPKAVTSESADGISRSFDTAFIPGSKETYLDLYKRKLHEVNGFKGRIC</sequence>
<organism evidence="1 2">
    <name type="scientific">Leptospira bouyouniensis</name>
    <dbReference type="NCBI Taxonomy" id="2484911"/>
    <lineage>
        <taxon>Bacteria</taxon>
        <taxon>Pseudomonadati</taxon>
        <taxon>Spirochaetota</taxon>
        <taxon>Spirochaetia</taxon>
        <taxon>Leptospirales</taxon>
        <taxon>Leptospiraceae</taxon>
        <taxon>Leptospira</taxon>
    </lineage>
</organism>
<dbReference type="Proteomes" id="UP000297641">
    <property type="component" value="Unassembled WGS sequence"/>
</dbReference>
<proteinExistence type="predicted"/>
<gene>
    <name evidence="1" type="ORF">EHQ43_08765</name>
</gene>
<reference evidence="1 2" key="1">
    <citation type="journal article" date="2019" name="PLoS Negl. Trop. Dis.">
        <title>Revisiting the worldwide diversity of Leptospira species in the environment.</title>
        <authorList>
            <person name="Vincent A.T."/>
            <person name="Schiettekatte O."/>
            <person name="Bourhy P."/>
            <person name="Veyrier F.J."/>
            <person name="Picardeau M."/>
        </authorList>
    </citation>
    <scope>NUCLEOTIDE SEQUENCE [LARGE SCALE GENOMIC DNA]</scope>
    <source>
        <strain evidence="1 2">201800273</strain>
    </source>
</reference>
<evidence type="ECO:0000313" key="1">
    <source>
        <dbReference type="EMBL" id="TGL06493.1"/>
    </source>
</evidence>
<dbReference type="AlphaFoldDB" id="A0A7I0HRY6"/>
<dbReference type="EMBL" id="RQFT01000008">
    <property type="protein sequence ID" value="TGL06493.1"/>
    <property type="molecule type" value="Genomic_DNA"/>
</dbReference>
<protein>
    <submittedName>
        <fullName evidence="1">DUF4054 domain-containing protein</fullName>
    </submittedName>
</protein>
<dbReference type="Pfam" id="PF13262">
    <property type="entry name" value="DUF4054"/>
    <property type="match status" value="1"/>
</dbReference>
<dbReference type="InterPro" id="IPR025127">
    <property type="entry name" value="DUF4054"/>
</dbReference>
<name>A0A7I0HRY6_9LEPT</name>
<comment type="caution">
    <text evidence="1">The sequence shown here is derived from an EMBL/GenBank/DDBJ whole genome shotgun (WGS) entry which is preliminary data.</text>
</comment>